<evidence type="ECO:0000313" key="4">
    <source>
        <dbReference type="EMBL" id="MZJ86008.1"/>
    </source>
</evidence>
<dbReference type="AlphaFoldDB" id="A0A174KNJ4"/>
<sequence>MAEEKKTYKFVCVVCGYEVEVDTPELPEDYVCPVCGVGPDQFELVEE</sequence>
<name>A0A174KNJ4_9ACTN</name>
<dbReference type="InterPro" id="IPR024934">
    <property type="entry name" value="Rubredoxin-like_dom"/>
</dbReference>
<dbReference type="Proteomes" id="UP000481598">
    <property type="component" value="Unassembled WGS sequence"/>
</dbReference>
<comment type="cofactor">
    <cofactor evidence="1">
        <name>Fe(3+)</name>
        <dbReference type="ChEBI" id="CHEBI:29034"/>
    </cofactor>
</comment>
<proteinExistence type="predicted"/>
<evidence type="ECO:0000313" key="10">
    <source>
        <dbReference type="Proteomes" id="UP000481598"/>
    </source>
</evidence>
<accession>A0A174KNJ4</accession>
<keyword evidence="9" id="KW-1185">Reference proteome</keyword>
<dbReference type="InterPro" id="IPR048574">
    <property type="entry name" value="RUBY_RBDX"/>
</dbReference>
<dbReference type="EMBL" id="CZAQ01000018">
    <property type="protein sequence ID" value="CUP13764.1"/>
    <property type="molecule type" value="Genomic_DNA"/>
</dbReference>
<reference evidence="3 7" key="1">
    <citation type="submission" date="2015-09" db="EMBL/GenBank/DDBJ databases">
        <authorList>
            <consortium name="Pathogen Informatics"/>
        </authorList>
    </citation>
    <scope>NUCLEOTIDE SEQUENCE [LARGE SCALE GENOMIC DNA]</scope>
    <source>
        <strain evidence="3 7">2789STDY5834902</strain>
    </source>
</reference>
<dbReference type="Proteomes" id="UP000361836">
    <property type="component" value="Unassembled WGS sequence"/>
</dbReference>
<dbReference type="Proteomes" id="UP000330807">
    <property type="component" value="Unassembled WGS sequence"/>
</dbReference>
<dbReference type="RefSeq" id="WP_055251878.1">
    <property type="nucleotide sequence ID" value="NZ_CAAKNU010000106.1"/>
</dbReference>
<dbReference type="SUPFAM" id="SSF57802">
    <property type="entry name" value="Rubredoxin-like"/>
    <property type="match status" value="1"/>
</dbReference>
<evidence type="ECO:0000313" key="8">
    <source>
        <dbReference type="Proteomes" id="UP000330807"/>
    </source>
</evidence>
<dbReference type="EMBL" id="WWTB01000011">
    <property type="protein sequence ID" value="MZJ86008.1"/>
    <property type="molecule type" value="Genomic_DNA"/>
</dbReference>
<dbReference type="GO" id="GO:0005506">
    <property type="term" value="F:iron ion binding"/>
    <property type="evidence" value="ECO:0007669"/>
    <property type="project" value="InterPro"/>
</dbReference>
<reference evidence="8 9" key="3">
    <citation type="submission" date="2019-10" db="EMBL/GenBank/DDBJ databases">
        <authorList>
            <person name="Wolf R A."/>
        </authorList>
    </citation>
    <scope>NUCLEOTIDE SEQUENCE [LARGE SCALE GENOMIC DNA]</scope>
    <source>
        <strain evidence="6">Collinsella_aerofaciens_AK_138A</strain>
        <strain evidence="5">Collinsella_aerofaciens_MC2</strain>
    </source>
</reference>
<dbReference type="Pfam" id="PF21349">
    <property type="entry name" value="RUBY_RBDX"/>
    <property type="match status" value="1"/>
</dbReference>
<evidence type="ECO:0000313" key="3">
    <source>
        <dbReference type="EMBL" id="CUP13764.1"/>
    </source>
</evidence>
<evidence type="ECO:0000256" key="1">
    <source>
        <dbReference type="ARBA" id="ARBA00001965"/>
    </source>
</evidence>
<feature type="domain" description="Rubredoxin-like" evidence="2">
    <location>
        <begin position="7"/>
        <end position="45"/>
    </location>
</feature>
<reference evidence="4 10" key="2">
    <citation type="journal article" date="2019" name="Nat. Med.">
        <title>A library of human gut bacterial isolates paired with longitudinal multiomics data enables mechanistic microbiome research.</title>
        <authorList>
            <person name="Poyet M."/>
            <person name="Groussin M."/>
            <person name="Gibbons S.M."/>
            <person name="Avila-Pacheco J."/>
            <person name="Jiang X."/>
            <person name="Kearney S.M."/>
            <person name="Perrotta A.R."/>
            <person name="Berdy B."/>
            <person name="Zhao S."/>
            <person name="Lieberman T.D."/>
            <person name="Swanson P.K."/>
            <person name="Smith M."/>
            <person name="Roesemann S."/>
            <person name="Alexander J.E."/>
            <person name="Rich S.A."/>
            <person name="Livny J."/>
            <person name="Vlamakis H."/>
            <person name="Clish C."/>
            <person name="Bullock K."/>
            <person name="Deik A."/>
            <person name="Scott J."/>
            <person name="Pierce K.A."/>
            <person name="Xavier R.J."/>
            <person name="Alm E.J."/>
        </authorList>
    </citation>
    <scope>NUCLEOTIDE SEQUENCE [LARGE SCALE GENOMIC DNA]</scope>
    <source>
        <strain evidence="4 10">BIOML-A10</strain>
    </source>
</reference>
<evidence type="ECO:0000313" key="5">
    <source>
        <dbReference type="EMBL" id="VWL99352.1"/>
    </source>
</evidence>
<dbReference type="Proteomes" id="UP000095454">
    <property type="component" value="Unassembled WGS sequence"/>
</dbReference>
<evidence type="ECO:0000313" key="7">
    <source>
        <dbReference type="Proteomes" id="UP000095454"/>
    </source>
</evidence>
<dbReference type="Gene3D" id="2.20.28.10">
    <property type="match status" value="1"/>
</dbReference>
<protein>
    <submittedName>
        <fullName evidence="3">Rubredoxin</fullName>
    </submittedName>
</protein>
<evidence type="ECO:0000313" key="9">
    <source>
        <dbReference type="Proteomes" id="UP000361836"/>
    </source>
</evidence>
<evidence type="ECO:0000259" key="2">
    <source>
        <dbReference type="PROSITE" id="PS50903"/>
    </source>
</evidence>
<dbReference type="PROSITE" id="PS50903">
    <property type="entry name" value="RUBREDOXIN_LIKE"/>
    <property type="match status" value="1"/>
</dbReference>
<evidence type="ECO:0000313" key="6">
    <source>
        <dbReference type="EMBL" id="VWM05466.1"/>
    </source>
</evidence>
<dbReference type="EMBL" id="CABWIE010000030">
    <property type="protein sequence ID" value="VWL99352.1"/>
    <property type="molecule type" value="Genomic_DNA"/>
</dbReference>
<organism evidence="3 7">
    <name type="scientific">Collinsella aerofaciens</name>
    <dbReference type="NCBI Taxonomy" id="74426"/>
    <lineage>
        <taxon>Bacteria</taxon>
        <taxon>Bacillati</taxon>
        <taxon>Actinomycetota</taxon>
        <taxon>Coriobacteriia</taxon>
        <taxon>Coriobacteriales</taxon>
        <taxon>Coriobacteriaceae</taxon>
        <taxon>Collinsella</taxon>
    </lineage>
</organism>
<dbReference type="OrthoDB" id="9800607at2"/>
<gene>
    <name evidence="3" type="ORF">ERS852514_01193</name>
    <name evidence="4" type="ORF">GT635_05980</name>
    <name evidence="5" type="ORF">KCJAJFAP_00582</name>
    <name evidence="6" type="ORF">LMKDKBCB_00757</name>
</gene>
<dbReference type="EMBL" id="CABWIH010000131">
    <property type="protein sequence ID" value="VWM05466.1"/>
    <property type="molecule type" value="Genomic_DNA"/>
</dbReference>